<keyword evidence="1" id="KW-0812">Transmembrane</keyword>
<feature type="transmembrane region" description="Helical" evidence="1">
    <location>
        <begin position="21"/>
        <end position="44"/>
    </location>
</feature>
<organism evidence="2 3">
    <name type="scientific">Marinomonas colpomeniae</name>
    <dbReference type="NCBI Taxonomy" id="2774408"/>
    <lineage>
        <taxon>Bacteria</taxon>
        <taxon>Pseudomonadati</taxon>
        <taxon>Pseudomonadota</taxon>
        <taxon>Gammaproteobacteria</taxon>
        <taxon>Oceanospirillales</taxon>
        <taxon>Oceanospirillaceae</taxon>
        <taxon>Marinomonas</taxon>
    </lineage>
</organism>
<reference evidence="2 3" key="1">
    <citation type="submission" date="2020-09" db="EMBL/GenBank/DDBJ databases">
        <title>Marinomonas sp. nov., isolated from the cysticercosis algae of Qingdao, China.</title>
        <authorList>
            <person name="Sun X."/>
        </authorList>
    </citation>
    <scope>NUCLEOTIDE SEQUENCE [LARGE SCALE GENOMIC DNA]</scope>
    <source>
        <strain evidence="2 3">SM2066</strain>
    </source>
</reference>
<proteinExistence type="predicted"/>
<dbReference type="Proteomes" id="UP000604161">
    <property type="component" value="Unassembled WGS sequence"/>
</dbReference>
<protein>
    <recommendedName>
        <fullName evidence="4">Toxin CptA</fullName>
    </recommendedName>
</protein>
<evidence type="ECO:0000313" key="2">
    <source>
        <dbReference type="EMBL" id="MBD5772392.1"/>
    </source>
</evidence>
<evidence type="ECO:0000313" key="3">
    <source>
        <dbReference type="Proteomes" id="UP000604161"/>
    </source>
</evidence>
<gene>
    <name evidence="2" type="ORF">IF202_15235</name>
</gene>
<dbReference type="EMBL" id="JACYFC010000005">
    <property type="protein sequence ID" value="MBD5772392.1"/>
    <property type="molecule type" value="Genomic_DNA"/>
</dbReference>
<evidence type="ECO:0000256" key="1">
    <source>
        <dbReference type="SAM" id="Phobius"/>
    </source>
</evidence>
<keyword evidence="1" id="KW-1133">Transmembrane helix</keyword>
<sequence length="137" mass="16143">MLWVLIALCYAALFQLYWMPAFLRAFLFLFAGIVGLLSLFYSVVRARRGLRQKIGIDEQGAFLFENGQYKRLLFVRANSIQLIATMLDKPNLFSRFWPAYRVIFFDSVSKDQYNILRSFAAQQILLHRSEEAKKRFE</sequence>
<evidence type="ECO:0008006" key="4">
    <source>
        <dbReference type="Google" id="ProtNLM"/>
    </source>
</evidence>
<comment type="caution">
    <text evidence="2">The sequence shown here is derived from an EMBL/GenBank/DDBJ whole genome shotgun (WGS) entry which is preliminary data.</text>
</comment>
<name>A0ABR8P282_9GAMM</name>
<keyword evidence="3" id="KW-1185">Reference proteome</keyword>
<accession>A0ABR8P282</accession>
<keyword evidence="1" id="KW-0472">Membrane</keyword>